<comment type="caution">
    <text evidence="1">The sequence shown here is derived from an EMBL/GenBank/DDBJ whole genome shotgun (WGS) entry which is preliminary data.</text>
</comment>
<dbReference type="Proteomes" id="UP001162992">
    <property type="component" value="Chromosome 3"/>
</dbReference>
<evidence type="ECO:0000313" key="1">
    <source>
        <dbReference type="EMBL" id="KAJ7560865.1"/>
    </source>
</evidence>
<name>A0ACC2E2Y3_DIPCM</name>
<sequence length="408" mass="44148">MLIIQDAEVVASDPARVDGFQARALQIPDGPATVLALGTANPPNAILQTDYPDFYFNATNSNHRPDLKAKFERICQKSGIKKRHFVLDDEIIQANPSICTFKEASLDARQDIAVRVVPQLAYEAASKAIEEWGQPLSHITHVVFATRSGMSMPGADLILSKLLGLRSNVRRIMLYHQGCFAGGSVMRVAKDLAENNKGSRVLVACSETTIVTFRAPSDEHVDGLVVSALFGDGASAAIVGSDPITGVEKPLFEIHWTEEMVVPESDGAVDGILTEAGLIYRLLKDVPGLISKNIGGVLVEALKGAGLSSLEWNDMFWAVHPGGRAILDQLERTLQLNPEKLRATREVLESYGNMSSACVLFVLDQVRRRSEALNLSTTGEGCEWGLLLGFGPGLTVETVLLKSISRST</sequence>
<keyword evidence="2" id="KW-1185">Reference proteome</keyword>
<gene>
    <name evidence="1" type="ORF">O6H91_03G003300</name>
</gene>
<proteinExistence type="predicted"/>
<evidence type="ECO:0000313" key="2">
    <source>
        <dbReference type="Proteomes" id="UP001162992"/>
    </source>
</evidence>
<dbReference type="EMBL" id="CM055094">
    <property type="protein sequence ID" value="KAJ7560865.1"/>
    <property type="molecule type" value="Genomic_DNA"/>
</dbReference>
<organism evidence="1 2">
    <name type="scientific">Diphasiastrum complanatum</name>
    <name type="common">Issler's clubmoss</name>
    <name type="synonym">Lycopodium complanatum</name>
    <dbReference type="NCBI Taxonomy" id="34168"/>
    <lineage>
        <taxon>Eukaryota</taxon>
        <taxon>Viridiplantae</taxon>
        <taxon>Streptophyta</taxon>
        <taxon>Embryophyta</taxon>
        <taxon>Tracheophyta</taxon>
        <taxon>Lycopodiopsida</taxon>
        <taxon>Lycopodiales</taxon>
        <taxon>Lycopodiaceae</taxon>
        <taxon>Lycopodioideae</taxon>
        <taxon>Diphasiastrum</taxon>
    </lineage>
</organism>
<protein>
    <submittedName>
        <fullName evidence="1">Uncharacterized protein</fullName>
    </submittedName>
</protein>
<reference evidence="2" key="1">
    <citation type="journal article" date="2024" name="Proc. Natl. Acad. Sci. U.S.A.">
        <title>Extraordinary preservation of gene collinearity over three hundred million years revealed in homosporous lycophytes.</title>
        <authorList>
            <person name="Li C."/>
            <person name="Wickell D."/>
            <person name="Kuo L.Y."/>
            <person name="Chen X."/>
            <person name="Nie B."/>
            <person name="Liao X."/>
            <person name="Peng D."/>
            <person name="Ji J."/>
            <person name="Jenkins J."/>
            <person name="Williams M."/>
            <person name="Shu S."/>
            <person name="Plott C."/>
            <person name="Barry K."/>
            <person name="Rajasekar S."/>
            <person name="Grimwood J."/>
            <person name="Han X."/>
            <person name="Sun S."/>
            <person name="Hou Z."/>
            <person name="He W."/>
            <person name="Dai G."/>
            <person name="Sun C."/>
            <person name="Schmutz J."/>
            <person name="Leebens-Mack J.H."/>
            <person name="Li F.W."/>
            <person name="Wang L."/>
        </authorList>
    </citation>
    <scope>NUCLEOTIDE SEQUENCE [LARGE SCALE GENOMIC DNA]</scope>
    <source>
        <strain evidence="2">cv. PW_Plant_1</strain>
    </source>
</reference>
<accession>A0ACC2E2Y3</accession>